<feature type="transmembrane region" description="Helical" evidence="7">
    <location>
        <begin position="200"/>
        <end position="218"/>
    </location>
</feature>
<reference evidence="8 9" key="1">
    <citation type="submission" date="2018-09" db="EMBL/GenBank/DDBJ databases">
        <title>Paenibacillus aracenensis nov. sp. isolated from a cave in southern Spain.</title>
        <authorList>
            <person name="Jurado V."/>
            <person name="Gutierrez-Patricio S."/>
            <person name="Gonzalez-Pimentel J.L."/>
            <person name="Miller A.Z."/>
            <person name="Laiz L."/>
            <person name="Saiz-Jimenez C."/>
        </authorList>
    </citation>
    <scope>NUCLEOTIDE SEQUENCE [LARGE SCALE GENOMIC DNA]</scope>
    <source>
        <strain evidence="8 9">JCM 19203</strain>
    </source>
</reference>
<keyword evidence="9" id="KW-1185">Reference proteome</keyword>
<name>A0A3A6PU81_9BACL</name>
<dbReference type="EMBL" id="QXQB01000003">
    <property type="protein sequence ID" value="RJX39243.1"/>
    <property type="molecule type" value="Genomic_DNA"/>
</dbReference>
<dbReference type="AlphaFoldDB" id="A0A3A6PU81"/>
<dbReference type="OrthoDB" id="9788907at2"/>
<dbReference type="PIRSF" id="PIRSF004810">
    <property type="entry name" value="ChrA"/>
    <property type="match status" value="1"/>
</dbReference>
<dbReference type="InterPro" id="IPR003370">
    <property type="entry name" value="Chromate_transpt"/>
</dbReference>
<dbReference type="Pfam" id="PF02417">
    <property type="entry name" value="Chromate_transp"/>
    <property type="match status" value="2"/>
</dbReference>
<evidence type="ECO:0000256" key="7">
    <source>
        <dbReference type="SAM" id="Phobius"/>
    </source>
</evidence>
<accession>A0A3A6PU81</accession>
<sequence>MAVWLELLWVSTKLGLTSFGGPIAHLGYFHDEYVCRRKWLGEGEYAELVALCQFLPGPASSQVGIGIGLKRGGLLGGILSFIGFTWPSVLALMLFGWYMQASGTDGSGWLHGLKLVAVAIVAHAIMGMGQKLASGRLLATIAVVSAASALLWPTAFTQIAIIALAAAAGVWLCRDQSGEAGTLKPVEMEPERRAPLSRRFGMICLLLFAGLLVALPMLRETGGLMAMADSFYRSGSLVFGGGHVVLPLLEDEIAGRGWVSAEQFLAGYGAAQAVPGPLFTFAAYLGTVMEGPLGAAIATLAIFLPAFLLVAGALPFWDTLRSVPLARRALAGVNAAVVGLLLAAFYDPIWTSAIGSPQDAAFAAILFVLLSYWKLPPWIIVVIGAAGGALGIGG</sequence>
<dbReference type="GO" id="GO:0015109">
    <property type="term" value="F:chromate transmembrane transporter activity"/>
    <property type="evidence" value="ECO:0007669"/>
    <property type="project" value="InterPro"/>
</dbReference>
<feature type="transmembrane region" description="Helical" evidence="7">
    <location>
        <begin position="109"/>
        <end position="126"/>
    </location>
</feature>
<gene>
    <name evidence="8" type="ORF">D3P09_15025</name>
</gene>
<evidence type="ECO:0000256" key="2">
    <source>
        <dbReference type="ARBA" id="ARBA00005262"/>
    </source>
</evidence>
<keyword evidence="4 7" id="KW-0812">Transmembrane</keyword>
<feature type="transmembrane region" description="Helical" evidence="7">
    <location>
        <begin position="329"/>
        <end position="346"/>
    </location>
</feature>
<evidence type="ECO:0000313" key="8">
    <source>
        <dbReference type="EMBL" id="RJX39243.1"/>
    </source>
</evidence>
<evidence type="ECO:0000256" key="4">
    <source>
        <dbReference type="ARBA" id="ARBA00022692"/>
    </source>
</evidence>
<evidence type="ECO:0000256" key="5">
    <source>
        <dbReference type="ARBA" id="ARBA00022989"/>
    </source>
</evidence>
<keyword evidence="3" id="KW-1003">Cell membrane</keyword>
<feature type="transmembrane region" description="Helical" evidence="7">
    <location>
        <begin position="293"/>
        <end position="317"/>
    </location>
</feature>
<comment type="caution">
    <text evidence="8">The sequence shown here is derived from an EMBL/GenBank/DDBJ whole genome shotgun (WGS) entry which is preliminary data.</text>
</comment>
<dbReference type="GO" id="GO:0005886">
    <property type="term" value="C:plasma membrane"/>
    <property type="evidence" value="ECO:0007669"/>
    <property type="project" value="UniProtKB-SubCell"/>
</dbReference>
<dbReference type="InterPro" id="IPR014047">
    <property type="entry name" value="Chr_Tranpt_l_chain"/>
</dbReference>
<evidence type="ECO:0000256" key="6">
    <source>
        <dbReference type="ARBA" id="ARBA00023136"/>
    </source>
</evidence>
<feature type="transmembrane region" description="Helical" evidence="7">
    <location>
        <begin position="74"/>
        <end position="97"/>
    </location>
</feature>
<evidence type="ECO:0000313" key="9">
    <source>
        <dbReference type="Proteomes" id="UP000267798"/>
    </source>
</evidence>
<dbReference type="PANTHER" id="PTHR33567">
    <property type="entry name" value="CHROMATE ION TRANSPORTER (EUROFUNG)"/>
    <property type="match status" value="1"/>
</dbReference>
<feature type="transmembrane region" description="Helical" evidence="7">
    <location>
        <begin position="138"/>
        <end position="171"/>
    </location>
</feature>
<comment type="subcellular location">
    <subcellularLocation>
        <location evidence="1">Cell membrane</location>
        <topology evidence="1">Multi-pass membrane protein</topology>
    </subcellularLocation>
</comment>
<evidence type="ECO:0000256" key="1">
    <source>
        <dbReference type="ARBA" id="ARBA00004651"/>
    </source>
</evidence>
<keyword evidence="5 7" id="KW-1133">Transmembrane helix</keyword>
<evidence type="ECO:0000256" key="3">
    <source>
        <dbReference type="ARBA" id="ARBA00022475"/>
    </source>
</evidence>
<proteinExistence type="inferred from homology"/>
<organism evidence="8 9">
    <name type="scientific">Paenibacillus pinisoli</name>
    <dbReference type="NCBI Taxonomy" id="1276110"/>
    <lineage>
        <taxon>Bacteria</taxon>
        <taxon>Bacillati</taxon>
        <taxon>Bacillota</taxon>
        <taxon>Bacilli</taxon>
        <taxon>Bacillales</taxon>
        <taxon>Paenibacillaceae</taxon>
        <taxon>Paenibacillus</taxon>
    </lineage>
</organism>
<dbReference type="PANTHER" id="PTHR33567:SF3">
    <property type="entry name" value="CHROMATE ION TRANSPORTER (EUROFUNG)"/>
    <property type="match status" value="1"/>
</dbReference>
<comment type="similarity">
    <text evidence="2">Belongs to the chromate ion transporter (CHR) (TC 2.A.51) family.</text>
</comment>
<keyword evidence="6 7" id="KW-0472">Membrane</keyword>
<dbReference type="Proteomes" id="UP000267798">
    <property type="component" value="Unassembled WGS sequence"/>
</dbReference>
<dbReference type="RefSeq" id="WP_120112483.1">
    <property type="nucleotide sequence ID" value="NZ_QXQB01000003.1"/>
</dbReference>
<dbReference type="NCBIfam" id="TIGR00937">
    <property type="entry name" value="2A51"/>
    <property type="match status" value="1"/>
</dbReference>
<protein>
    <submittedName>
        <fullName evidence="8">Chromate transporter</fullName>
    </submittedName>
</protein>